<name>I3SAN9_MEDTR</name>
<reference evidence="2" key="1">
    <citation type="submission" date="2012-05" db="EMBL/GenBank/DDBJ databases">
        <authorList>
            <person name="Krishnakumar V."/>
            <person name="Cheung F."/>
            <person name="Xiao Y."/>
            <person name="Chan A."/>
            <person name="Moskal W.A."/>
            <person name="Town C.D."/>
        </authorList>
    </citation>
    <scope>NUCLEOTIDE SEQUENCE</scope>
</reference>
<protein>
    <submittedName>
        <fullName evidence="2">Uncharacterized protein</fullName>
    </submittedName>
</protein>
<dbReference type="AlphaFoldDB" id="I3SAN9"/>
<feature type="region of interest" description="Disordered" evidence="1">
    <location>
        <begin position="1"/>
        <end position="49"/>
    </location>
</feature>
<evidence type="ECO:0000256" key="1">
    <source>
        <dbReference type="SAM" id="MobiDB-lite"/>
    </source>
</evidence>
<organism evidence="2">
    <name type="scientific">Medicago truncatula</name>
    <name type="common">Barrel medic</name>
    <name type="synonym">Medicago tribuloides</name>
    <dbReference type="NCBI Taxonomy" id="3880"/>
    <lineage>
        <taxon>Eukaryota</taxon>
        <taxon>Viridiplantae</taxon>
        <taxon>Streptophyta</taxon>
        <taxon>Embryophyta</taxon>
        <taxon>Tracheophyta</taxon>
        <taxon>Spermatophyta</taxon>
        <taxon>Magnoliopsida</taxon>
        <taxon>eudicotyledons</taxon>
        <taxon>Gunneridae</taxon>
        <taxon>Pentapetalae</taxon>
        <taxon>rosids</taxon>
        <taxon>fabids</taxon>
        <taxon>Fabales</taxon>
        <taxon>Fabaceae</taxon>
        <taxon>Papilionoideae</taxon>
        <taxon>50 kb inversion clade</taxon>
        <taxon>NPAAA clade</taxon>
        <taxon>Hologalegina</taxon>
        <taxon>IRL clade</taxon>
        <taxon>Trifolieae</taxon>
        <taxon>Medicago</taxon>
    </lineage>
</organism>
<accession>I3SAN9</accession>
<feature type="compositionally biased region" description="Basic and acidic residues" evidence="1">
    <location>
        <begin position="1"/>
        <end position="12"/>
    </location>
</feature>
<feature type="compositionally biased region" description="Low complexity" evidence="1">
    <location>
        <begin position="24"/>
        <end position="33"/>
    </location>
</feature>
<evidence type="ECO:0000313" key="2">
    <source>
        <dbReference type="EMBL" id="AFK37331.1"/>
    </source>
</evidence>
<sequence>MESETESTRSESKSFPVESHTFPSSSSRKPCTSSERDGEESHSPVPECSLPLLTSLSRRRSAPASRALASSLNGSVTRFFLAKFIITVRENGFVLWIWIICLRKKM</sequence>
<dbReference type="EMBL" id="BT137536">
    <property type="protein sequence ID" value="AFK37331.1"/>
    <property type="molecule type" value="mRNA"/>
</dbReference>
<proteinExistence type="evidence at transcript level"/>